<keyword evidence="1" id="KW-0812">Transmembrane</keyword>
<dbReference type="RefSeq" id="WP_126808648.1">
    <property type="nucleotide sequence ID" value="NZ_PIPP01000006.1"/>
</dbReference>
<keyword evidence="3" id="KW-1185">Reference proteome</keyword>
<proteinExistence type="predicted"/>
<accession>A0A432WNX2</accession>
<dbReference type="AlphaFoldDB" id="A0A432WNX2"/>
<feature type="transmembrane region" description="Helical" evidence="1">
    <location>
        <begin position="12"/>
        <end position="39"/>
    </location>
</feature>
<sequence>MKLYSYAKGLLFLVAIGVAVTLFFALFFWLPSYLLILGILKLVNWLIIDVNFASLGIKIFLHGTAFILMLLFFALAALDSVLSGDVNIKR</sequence>
<evidence type="ECO:0000256" key="1">
    <source>
        <dbReference type="SAM" id="Phobius"/>
    </source>
</evidence>
<keyword evidence="1" id="KW-0472">Membrane</keyword>
<evidence type="ECO:0000313" key="2">
    <source>
        <dbReference type="EMBL" id="RUO35484.1"/>
    </source>
</evidence>
<feature type="transmembrane region" description="Helical" evidence="1">
    <location>
        <begin position="59"/>
        <end position="82"/>
    </location>
</feature>
<comment type="caution">
    <text evidence="2">The sequence shown here is derived from an EMBL/GenBank/DDBJ whole genome shotgun (WGS) entry which is preliminary data.</text>
</comment>
<gene>
    <name evidence="2" type="ORF">CWE13_11175</name>
</gene>
<organism evidence="2 3">
    <name type="scientific">Aliidiomarina shirensis</name>
    <dbReference type="NCBI Taxonomy" id="1048642"/>
    <lineage>
        <taxon>Bacteria</taxon>
        <taxon>Pseudomonadati</taxon>
        <taxon>Pseudomonadota</taxon>
        <taxon>Gammaproteobacteria</taxon>
        <taxon>Alteromonadales</taxon>
        <taxon>Idiomarinaceae</taxon>
        <taxon>Aliidiomarina</taxon>
    </lineage>
</organism>
<dbReference type="Proteomes" id="UP000286934">
    <property type="component" value="Unassembled WGS sequence"/>
</dbReference>
<name>A0A432WNX2_9GAMM</name>
<keyword evidence="1" id="KW-1133">Transmembrane helix</keyword>
<evidence type="ECO:0000313" key="3">
    <source>
        <dbReference type="Proteomes" id="UP000286934"/>
    </source>
</evidence>
<protein>
    <submittedName>
        <fullName evidence="2">Uncharacterized protein</fullName>
    </submittedName>
</protein>
<reference evidence="3" key="1">
    <citation type="journal article" date="2018" name="Front. Microbiol.">
        <title>Genome-Based Analysis Reveals the Taxonomy and Diversity of the Family Idiomarinaceae.</title>
        <authorList>
            <person name="Liu Y."/>
            <person name="Lai Q."/>
            <person name="Shao Z."/>
        </authorList>
    </citation>
    <scope>NUCLEOTIDE SEQUENCE [LARGE SCALE GENOMIC DNA]</scope>
    <source>
        <strain evidence="3">AIS</strain>
    </source>
</reference>
<dbReference type="OrthoDB" id="9847309at2"/>
<dbReference type="EMBL" id="PIPP01000006">
    <property type="protein sequence ID" value="RUO35484.1"/>
    <property type="molecule type" value="Genomic_DNA"/>
</dbReference>